<comment type="function">
    <text evidence="3">Covalently attaches a chromophore to Cys residue(s) of phycobiliproteins.</text>
</comment>
<evidence type="ECO:0000313" key="5">
    <source>
        <dbReference type="Proteomes" id="UP000618445"/>
    </source>
</evidence>
<dbReference type="InterPro" id="IPR018536">
    <property type="entry name" value="CpcS/CpeS"/>
</dbReference>
<comment type="similarity">
    <text evidence="1 3">Belongs to the CpcS/CpeS biliprotein lyase family.</text>
</comment>
<evidence type="ECO:0000313" key="4">
    <source>
        <dbReference type="EMBL" id="MBD2318545.1"/>
    </source>
</evidence>
<reference evidence="4 5" key="1">
    <citation type="journal article" date="2020" name="ISME J.">
        <title>Comparative genomics reveals insights into cyanobacterial evolution and habitat adaptation.</title>
        <authorList>
            <person name="Chen M.Y."/>
            <person name="Teng W.K."/>
            <person name="Zhao L."/>
            <person name="Hu C.X."/>
            <person name="Zhou Y.K."/>
            <person name="Han B.P."/>
            <person name="Song L.R."/>
            <person name="Shu W.S."/>
        </authorList>
    </citation>
    <scope>NUCLEOTIDE SEQUENCE [LARGE SCALE GENOMIC DNA]</scope>
    <source>
        <strain evidence="4 5">FACHB-1050</strain>
    </source>
</reference>
<evidence type="ECO:0000256" key="3">
    <source>
        <dbReference type="HAMAP-Rule" id="MF_01459"/>
    </source>
</evidence>
<keyword evidence="2 3" id="KW-0456">Lyase</keyword>
<dbReference type="InterPro" id="IPR012674">
    <property type="entry name" value="Calycin"/>
</dbReference>
<dbReference type="HAMAP" id="MF_01459">
    <property type="entry name" value="Chrphore_lyase_CpxS"/>
    <property type="match status" value="1"/>
</dbReference>
<dbReference type="Pfam" id="PF09367">
    <property type="entry name" value="CpeS"/>
    <property type="match status" value="1"/>
</dbReference>
<evidence type="ECO:0000256" key="2">
    <source>
        <dbReference type="ARBA" id="ARBA00023239"/>
    </source>
</evidence>
<dbReference type="Proteomes" id="UP000618445">
    <property type="component" value="Unassembled WGS sequence"/>
</dbReference>
<dbReference type="CDD" id="cd19433">
    <property type="entry name" value="lipocalin_CpcS-CpeS"/>
    <property type="match status" value="1"/>
</dbReference>
<protein>
    <recommendedName>
        <fullName evidence="3">Chromophore lyase CpcS/CpeS</fullName>
        <ecNumber evidence="3">4.-.-.-</ecNumber>
    </recommendedName>
</protein>
<accession>A0ABR8CF17</accession>
<name>A0ABR8CF17_9CYAN</name>
<dbReference type="EC" id="4.-.-.-" evidence="3"/>
<dbReference type="GO" id="GO:0016829">
    <property type="term" value="F:lyase activity"/>
    <property type="evidence" value="ECO:0007669"/>
    <property type="project" value="UniProtKB-KW"/>
</dbReference>
<organism evidence="4 5">
    <name type="scientific">Phormidium tenue FACHB-1050</name>
    <dbReference type="NCBI Taxonomy" id="2692857"/>
    <lineage>
        <taxon>Bacteria</taxon>
        <taxon>Bacillati</taxon>
        <taxon>Cyanobacteriota</taxon>
        <taxon>Cyanophyceae</taxon>
        <taxon>Oscillatoriophycideae</taxon>
        <taxon>Oscillatoriales</taxon>
        <taxon>Oscillatoriaceae</taxon>
        <taxon>Phormidium</taxon>
    </lineage>
</organism>
<comment type="caution">
    <text evidence="4">The sequence shown here is derived from an EMBL/GenBank/DDBJ whole genome shotgun (WGS) entry which is preliminary data.</text>
</comment>
<dbReference type="EMBL" id="JACJQY010000031">
    <property type="protein sequence ID" value="MBD2318545.1"/>
    <property type="molecule type" value="Genomic_DNA"/>
</dbReference>
<evidence type="ECO:0000256" key="1">
    <source>
        <dbReference type="ARBA" id="ARBA00010681"/>
    </source>
</evidence>
<keyword evidence="5" id="KW-1185">Reference proteome</keyword>
<gene>
    <name evidence="3" type="primary">cpcS</name>
    <name evidence="4" type="ORF">H6G05_17025</name>
</gene>
<dbReference type="Gene3D" id="2.40.128.20">
    <property type="match status" value="1"/>
</dbReference>
<proteinExistence type="inferred from homology"/>
<sequence>MTMMEFFRKSEGIWFIHRTVHHFDAVKDESGESKIHVKVLTAEDHRVKNICESQGINGQFSEAIASGGASFMWQAHEEGGQEPNPDHAAILVDIPDDETGRSGKLLRNQGYVEKIPVISRYWFGQDGILTIDTEYDNNQGQERCWFITDDFRVRVSTIRMMNGVYLMTYCSERRYLSDASLR</sequence>